<evidence type="ECO:0000256" key="6">
    <source>
        <dbReference type="SAM" id="Phobius"/>
    </source>
</evidence>
<comment type="caution">
    <text evidence="8">The sequence shown here is derived from an EMBL/GenBank/DDBJ whole genome shotgun (WGS) entry which is preliminary data.</text>
</comment>
<evidence type="ECO:0000259" key="7">
    <source>
        <dbReference type="Pfam" id="PF10277"/>
    </source>
</evidence>
<feature type="region of interest" description="Disordered" evidence="5">
    <location>
        <begin position="1"/>
        <end position="25"/>
    </location>
</feature>
<keyword evidence="2 6" id="KW-0812">Transmembrane</keyword>
<feature type="transmembrane region" description="Helical" evidence="6">
    <location>
        <begin position="141"/>
        <end position="162"/>
    </location>
</feature>
<dbReference type="Proteomes" id="UP001222932">
    <property type="component" value="Unassembled WGS sequence"/>
</dbReference>
<dbReference type="InterPro" id="IPR050911">
    <property type="entry name" value="DRAM/TMEM150_Autophagy_Mod"/>
</dbReference>
<evidence type="ECO:0000256" key="2">
    <source>
        <dbReference type="ARBA" id="ARBA00022692"/>
    </source>
</evidence>
<proteinExistence type="predicted"/>
<keyword evidence="4 6" id="KW-0472">Membrane</keyword>
<feature type="transmembrane region" description="Helical" evidence="6">
    <location>
        <begin position="52"/>
        <end position="74"/>
    </location>
</feature>
<sequence>MSSTTQSTVRTGYMNRDDSSERPALPTTEKKRRLPYLLNTRTLGSHLFFGPYVYLPIITGLTWLGGLLALMGLWTASGKPRYRPTQGSIVFVSHVAGVHRTLFICITSVVAVFWWATLIAERWLRHKNRLPADVRPRERTLGYCAIGTAFVGGLGLILLAVFDCYDYSPVHWSMAFTFIFFTAVSASCQSGEVWSLYKDHPERLSLLRSSFFKLIVVFSAVLGAIAFAVLYIVCRGKRLARGSLSANQCNNVTSGAAAMEWTCAFILVFYFLSLAGDLWGSGKSSPRYHRRLAQWEAKQRGSTHWESRAKELHEKTIGRNRDAVIV</sequence>
<dbReference type="Pfam" id="PF10277">
    <property type="entry name" value="Frag1"/>
    <property type="match status" value="1"/>
</dbReference>
<protein>
    <recommendedName>
        <fullName evidence="7">CWH43-like N-terminal domain-containing protein</fullName>
    </recommendedName>
</protein>
<evidence type="ECO:0000313" key="9">
    <source>
        <dbReference type="Proteomes" id="UP001222932"/>
    </source>
</evidence>
<accession>A0AAD3Y9P4</accession>
<evidence type="ECO:0000256" key="1">
    <source>
        <dbReference type="ARBA" id="ARBA00004127"/>
    </source>
</evidence>
<reference evidence="8" key="2">
    <citation type="submission" date="2023-06" db="EMBL/GenBank/DDBJ databases">
        <authorList>
            <person name="Kobayashi Y."/>
            <person name="Kayamori A."/>
            <person name="Aoki K."/>
            <person name="Shiwa Y."/>
            <person name="Fujita N."/>
            <person name="Sugita T."/>
            <person name="Iwasaki W."/>
            <person name="Tanaka N."/>
            <person name="Takashima M."/>
        </authorList>
    </citation>
    <scope>NUCLEOTIDE SEQUENCE</scope>
    <source>
        <strain evidence="8">HIS016</strain>
    </source>
</reference>
<reference evidence="8" key="1">
    <citation type="journal article" date="2023" name="BMC Genomics">
        <title>Chromosome-level genome assemblies of Cutaneotrichosporon spp. (Trichosporonales, Basidiomycota) reveal imbalanced evolution between nucleotide sequences and chromosome synteny.</title>
        <authorList>
            <person name="Kobayashi Y."/>
            <person name="Kayamori A."/>
            <person name="Aoki K."/>
            <person name="Shiwa Y."/>
            <person name="Matsutani M."/>
            <person name="Fujita N."/>
            <person name="Sugita T."/>
            <person name="Iwasaki W."/>
            <person name="Tanaka N."/>
            <person name="Takashima M."/>
        </authorList>
    </citation>
    <scope>NUCLEOTIDE SEQUENCE</scope>
    <source>
        <strain evidence="8">HIS016</strain>
    </source>
</reference>
<evidence type="ECO:0000256" key="4">
    <source>
        <dbReference type="ARBA" id="ARBA00023136"/>
    </source>
</evidence>
<evidence type="ECO:0000313" key="8">
    <source>
        <dbReference type="EMBL" id="GMK54203.1"/>
    </source>
</evidence>
<feature type="transmembrane region" description="Helical" evidence="6">
    <location>
        <begin position="258"/>
        <end position="280"/>
    </location>
</feature>
<feature type="transmembrane region" description="Helical" evidence="6">
    <location>
        <begin position="174"/>
        <end position="194"/>
    </location>
</feature>
<keyword evidence="3 6" id="KW-1133">Transmembrane helix</keyword>
<dbReference type="GO" id="GO:0012505">
    <property type="term" value="C:endomembrane system"/>
    <property type="evidence" value="ECO:0007669"/>
    <property type="project" value="UniProtKB-SubCell"/>
</dbReference>
<dbReference type="AlphaFoldDB" id="A0AAD3Y9P4"/>
<dbReference type="PANTHER" id="PTHR21324">
    <property type="entry name" value="FASTING-INDUCIBLE INTEGRAL MEMBRANE PROTEIN TM6P1-RELATED"/>
    <property type="match status" value="1"/>
</dbReference>
<feature type="transmembrane region" description="Helical" evidence="6">
    <location>
        <begin position="214"/>
        <end position="233"/>
    </location>
</feature>
<dbReference type="InterPro" id="IPR019402">
    <property type="entry name" value="CWH43_N"/>
</dbReference>
<keyword evidence="9" id="KW-1185">Reference proteome</keyword>
<feature type="domain" description="CWH43-like N-terminal" evidence="7">
    <location>
        <begin position="52"/>
        <end position="280"/>
    </location>
</feature>
<comment type="subcellular location">
    <subcellularLocation>
        <location evidence="1">Endomembrane system</location>
        <topology evidence="1">Multi-pass membrane protein</topology>
    </subcellularLocation>
</comment>
<organism evidence="8 9">
    <name type="scientific">Cutaneotrichosporon spelunceum</name>
    <dbReference type="NCBI Taxonomy" id="1672016"/>
    <lineage>
        <taxon>Eukaryota</taxon>
        <taxon>Fungi</taxon>
        <taxon>Dikarya</taxon>
        <taxon>Basidiomycota</taxon>
        <taxon>Agaricomycotina</taxon>
        <taxon>Tremellomycetes</taxon>
        <taxon>Trichosporonales</taxon>
        <taxon>Trichosporonaceae</taxon>
        <taxon>Cutaneotrichosporon</taxon>
    </lineage>
</organism>
<dbReference type="PANTHER" id="PTHR21324:SF2">
    <property type="entry name" value="EG:22E5.9 PROTEIN"/>
    <property type="match status" value="1"/>
</dbReference>
<dbReference type="EMBL" id="BTCM01000001">
    <property type="protein sequence ID" value="GMK54203.1"/>
    <property type="molecule type" value="Genomic_DNA"/>
</dbReference>
<feature type="compositionally biased region" description="Polar residues" evidence="5">
    <location>
        <begin position="1"/>
        <end position="10"/>
    </location>
</feature>
<gene>
    <name evidence="8" type="ORF">CspeluHIS016_0107890</name>
</gene>
<evidence type="ECO:0000256" key="3">
    <source>
        <dbReference type="ARBA" id="ARBA00022989"/>
    </source>
</evidence>
<feature type="transmembrane region" description="Helical" evidence="6">
    <location>
        <begin position="101"/>
        <end position="120"/>
    </location>
</feature>
<dbReference type="GO" id="GO:0005886">
    <property type="term" value="C:plasma membrane"/>
    <property type="evidence" value="ECO:0007669"/>
    <property type="project" value="TreeGrafter"/>
</dbReference>
<name>A0AAD3Y9P4_9TREE</name>
<evidence type="ECO:0000256" key="5">
    <source>
        <dbReference type="SAM" id="MobiDB-lite"/>
    </source>
</evidence>